<dbReference type="AlphaFoldDB" id="A0A9D5B1B4"/>
<organism evidence="3 4">
    <name type="scientific">Pisum sativum</name>
    <name type="common">Garden pea</name>
    <name type="synonym">Lathyrus oleraceus</name>
    <dbReference type="NCBI Taxonomy" id="3888"/>
    <lineage>
        <taxon>Eukaryota</taxon>
        <taxon>Viridiplantae</taxon>
        <taxon>Streptophyta</taxon>
        <taxon>Embryophyta</taxon>
        <taxon>Tracheophyta</taxon>
        <taxon>Spermatophyta</taxon>
        <taxon>Magnoliopsida</taxon>
        <taxon>eudicotyledons</taxon>
        <taxon>Gunneridae</taxon>
        <taxon>Pentapetalae</taxon>
        <taxon>rosids</taxon>
        <taxon>fabids</taxon>
        <taxon>Fabales</taxon>
        <taxon>Fabaceae</taxon>
        <taxon>Papilionoideae</taxon>
        <taxon>50 kb inversion clade</taxon>
        <taxon>NPAAA clade</taxon>
        <taxon>Hologalegina</taxon>
        <taxon>IRL clade</taxon>
        <taxon>Fabeae</taxon>
        <taxon>Lathyrus</taxon>
    </lineage>
</organism>
<dbReference type="EMBL" id="JAMSHJ010000003">
    <property type="protein sequence ID" value="KAI5426099.1"/>
    <property type="molecule type" value="Genomic_DNA"/>
</dbReference>
<feature type="region of interest" description="Disordered" evidence="1">
    <location>
        <begin position="109"/>
        <end position="212"/>
    </location>
</feature>
<feature type="compositionally biased region" description="Polar residues" evidence="1">
    <location>
        <begin position="129"/>
        <end position="149"/>
    </location>
</feature>
<proteinExistence type="predicted"/>
<dbReference type="InterPro" id="IPR054722">
    <property type="entry name" value="PolX-like_BBD"/>
</dbReference>
<sequence>MLTTKARQLRSDLRNLRNGLRSITDFVVHVRDINEALVFIGDPVPLCNLIEVVLDALPEDYDPIVAAINSKGDLCSLDELESSLFAHESRLETNRKVVITEPISVNMAQAPSSSVSHSTKHSGSNSTSEFPTSTSHVTANTDTHGTSSLGGRHGHGGGRYGRGGGRFGKVPSPRASFNPYTLAPRPSFHPSFGYPPTPRPTPPRQQQPQAFLVGSDPSFNNQWWYSDSGASHHVTPDASNVSDASSLSGAEQVFMGNGQGLSINSVGSMNFPLSNYSNSSLILNSLLLVPHITKNLMSVSKLAQDNHIFFEFHPQFCLVKSQDSFEVLLSGTVGAGGLYRFVNPSSPSSSTPS</sequence>
<reference evidence="3 4" key="1">
    <citation type="journal article" date="2022" name="Nat. Genet.">
        <title>Improved pea reference genome and pan-genome highlight genomic features and evolutionary characteristics.</title>
        <authorList>
            <person name="Yang T."/>
            <person name="Liu R."/>
            <person name="Luo Y."/>
            <person name="Hu S."/>
            <person name="Wang D."/>
            <person name="Wang C."/>
            <person name="Pandey M.K."/>
            <person name="Ge S."/>
            <person name="Xu Q."/>
            <person name="Li N."/>
            <person name="Li G."/>
            <person name="Huang Y."/>
            <person name="Saxena R.K."/>
            <person name="Ji Y."/>
            <person name="Li M."/>
            <person name="Yan X."/>
            <person name="He Y."/>
            <person name="Liu Y."/>
            <person name="Wang X."/>
            <person name="Xiang C."/>
            <person name="Varshney R.K."/>
            <person name="Ding H."/>
            <person name="Gao S."/>
            <person name="Zong X."/>
        </authorList>
    </citation>
    <scope>NUCLEOTIDE SEQUENCE [LARGE SCALE GENOMIC DNA]</scope>
    <source>
        <strain evidence="3 4">cv. Zhongwan 6</strain>
    </source>
</reference>
<name>A0A9D5B1B4_PEA</name>
<feature type="compositionally biased region" description="Gly residues" evidence="1">
    <location>
        <begin position="157"/>
        <end position="167"/>
    </location>
</feature>
<dbReference type="PANTHER" id="PTHR47481">
    <property type="match status" value="1"/>
</dbReference>
<feature type="domain" description="Retrovirus-related Pol polyprotein from transposon TNT 1-94-like beta-barrel" evidence="2">
    <location>
        <begin position="224"/>
        <end position="305"/>
    </location>
</feature>
<evidence type="ECO:0000313" key="3">
    <source>
        <dbReference type="EMBL" id="KAI5426099.1"/>
    </source>
</evidence>
<feature type="compositionally biased region" description="Low complexity" evidence="1">
    <location>
        <begin position="112"/>
        <end position="128"/>
    </location>
</feature>
<gene>
    <name evidence="3" type="ORF">KIW84_031788</name>
</gene>
<evidence type="ECO:0000313" key="4">
    <source>
        <dbReference type="Proteomes" id="UP001058974"/>
    </source>
</evidence>
<dbReference type="Gramene" id="Psat03G0178800-T1">
    <property type="protein sequence ID" value="KAI5426099.1"/>
    <property type="gene ID" value="KIW84_031788"/>
</dbReference>
<feature type="compositionally biased region" description="Pro residues" evidence="1">
    <location>
        <begin position="193"/>
        <end position="205"/>
    </location>
</feature>
<evidence type="ECO:0000256" key="1">
    <source>
        <dbReference type="SAM" id="MobiDB-lite"/>
    </source>
</evidence>
<comment type="caution">
    <text evidence="3">The sequence shown here is derived from an EMBL/GenBank/DDBJ whole genome shotgun (WGS) entry which is preliminary data.</text>
</comment>
<dbReference type="Pfam" id="PF22936">
    <property type="entry name" value="Pol_BBD"/>
    <property type="match status" value="1"/>
</dbReference>
<dbReference type="Proteomes" id="UP001058974">
    <property type="component" value="Chromosome 3"/>
</dbReference>
<accession>A0A9D5B1B4</accession>
<dbReference type="PANTHER" id="PTHR47481:SF22">
    <property type="entry name" value="RETROTRANSPOSON GAG DOMAIN-CONTAINING PROTEIN"/>
    <property type="match status" value="1"/>
</dbReference>
<keyword evidence="4" id="KW-1185">Reference proteome</keyword>
<evidence type="ECO:0000259" key="2">
    <source>
        <dbReference type="Pfam" id="PF22936"/>
    </source>
</evidence>
<protein>
    <recommendedName>
        <fullName evidence="2">Retrovirus-related Pol polyprotein from transposon TNT 1-94-like beta-barrel domain-containing protein</fullName>
    </recommendedName>
</protein>